<name>A0ABN1JMH9_9FLAO</name>
<dbReference type="CDD" id="cd02966">
    <property type="entry name" value="TlpA_like_family"/>
    <property type="match status" value="1"/>
</dbReference>
<reference evidence="2 3" key="1">
    <citation type="journal article" date="2019" name="Int. J. Syst. Evol. Microbiol.">
        <title>The Global Catalogue of Microorganisms (GCM) 10K type strain sequencing project: providing services to taxonomists for standard genome sequencing and annotation.</title>
        <authorList>
            <consortium name="The Broad Institute Genomics Platform"/>
            <consortium name="The Broad Institute Genome Sequencing Center for Infectious Disease"/>
            <person name="Wu L."/>
            <person name="Ma J."/>
        </authorList>
    </citation>
    <scope>NUCLEOTIDE SEQUENCE [LARGE SCALE GENOMIC DNA]</scope>
    <source>
        <strain evidence="2 3">JCM 15976</strain>
    </source>
</reference>
<dbReference type="InterPro" id="IPR013740">
    <property type="entry name" value="Redoxin"/>
</dbReference>
<dbReference type="PANTHER" id="PTHR42852:SF13">
    <property type="entry name" value="PROTEIN DIPZ"/>
    <property type="match status" value="1"/>
</dbReference>
<evidence type="ECO:0000313" key="3">
    <source>
        <dbReference type="Proteomes" id="UP001500736"/>
    </source>
</evidence>
<dbReference type="InterPro" id="IPR050553">
    <property type="entry name" value="Thioredoxin_ResA/DsbE_sf"/>
</dbReference>
<feature type="domain" description="Thioredoxin" evidence="1">
    <location>
        <begin position="11"/>
        <end position="153"/>
    </location>
</feature>
<comment type="caution">
    <text evidence="2">The sequence shown here is derived from an EMBL/GenBank/DDBJ whole genome shotgun (WGS) entry which is preliminary data.</text>
</comment>
<dbReference type="Pfam" id="PF08534">
    <property type="entry name" value="Redoxin"/>
    <property type="match status" value="1"/>
</dbReference>
<gene>
    <name evidence="2" type="ORF">GCM10009431_13910</name>
</gene>
<dbReference type="EMBL" id="BAAAGF010000002">
    <property type="protein sequence ID" value="GAA0742165.1"/>
    <property type="molecule type" value="Genomic_DNA"/>
</dbReference>
<organism evidence="2 3">
    <name type="scientific">Gaetbulibacter jejuensis</name>
    <dbReference type="NCBI Taxonomy" id="584607"/>
    <lineage>
        <taxon>Bacteria</taxon>
        <taxon>Pseudomonadati</taxon>
        <taxon>Bacteroidota</taxon>
        <taxon>Flavobacteriia</taxon>
        <taxon>Flavobacteriales</taxon>
        <taxon>Flavobacteriaceae</taxon>
        <taxon>Gaetbulibacter</taxon>
    </lineage>
</organism>
<protein>
    <recommendedName>
        <fullName evidence="1">Thioredoxin domain-containing protein</fullName>
    </recommendedName>
</protein>
<accession>A0ABN1JMH9</accession>
<dbReference type="InterPro" id="IPR013766">
    <property type="entry name" value="Thioredoxin_domain"/>
</dbReference>
<dbReference type="RefSeq" id="WP_343796943.1">
    <property type="nucleotide sequence ID" value="NZ_BAAAGF010000002.1"/>
</dbReference>
<dbReference type="Gene3D" id="3.40.30.10">
    <property type="entry name" value="Glutaredoxin"/>
    <property type="match status" value="1"/>
</dbReference>
<dbReference type="Proteomes" id="UP001500736">
    <property type="component" value="Unassembled WGS sequence"/>
</dbReference>
<evidence type="ECO:0000259" key="1">
    <source>
        <dbReference type="PROSITE" id="PS51352"/>
    </source>
</evidence>
<dbReference type="PROSITE" id="PS51352">
    <property type="entry name" value="THIOREDOXIN_2"/>
    <property type="match status" value="1"/>
</dbReference>
<dbReference type="SUPFAM" id="SSF52833">
    <property type="entry name" value="Thioredoxin-like"/>
    <property type="match status" value="1"/>
</dbReference>
<evidence type="ECO:0000313" key="2">
    <source>
        <dbReference type="EMBL" id="GAA0742165.1"/>
    </source>
</evidence>
<dbReference type="InterPro" id="IPR036249">
    <property type="entry name" value="Thioredoxin-like_sf"/>
</dbReference>
<proteinExistence type="predicted"/>
<dbReference type="PANTHER" id="PTHR42852">
    <property type="entry name" value="THIOL:DISULFIDE INTERCHANGE PROTEIN DSBE"/>
    <property type="match status" value="1"/>
</dbReference>
<sequence length="376" mass="43867">MKIDYLFKPFLLAFVFLPFFCFGQINVSERVQLSKSAKSSENTLYFIDFWATWCGPCVYAKEYLGVLQKQYPNDFYVVSISQENPELVRKYLKKRPTDLAVFVDYEGETFKTHNIKLLPHGILMNADGGVLWEGSPTDFKASDLTRFLRSNTKKKHVDKFFKEKDIKVEKVDAEYQPNADFEIKRLKNESFYFLQIQEHEEYVEFKGSIRAIIAYNLKVHESQLKLPDDLGGQFQVYVSKSNSPYGNHITEIIDALDLEISYSEVKGEAMVFDIEAIRFWDVNQIDWGRDTAKYLIDEHQIQADNVTFKEVLYQLSQVLEMPVVTVQDITDTAEHDWSIHYKFYDLMQSDLLDNYGIKAEAKTTSYKLYTLTKKAP</sequence>
<keyword evidence="3" id="KW-1185">Reference proteome</keyword>